<sequence>MSTIPSKQAFIESVAGIAALARELDQAGMPVFAQQARAILARLGYMAGDVAHGRPVVNPIELRAVGECGQCIAGVITDDHGRLAWCPNGCGKAVRHA</sequence>
<dbReference type="KEGG" id="nno:NONO_c17540"/>
<protein>
    <submittedName>
        <fullName evidence="1">Uncharacterized protein</fullName>
    </submittedName>
</protein>
<dbReference type="STRING" id="1415166.NONO_c17540"/>
<organism evidence="1 2">
    <name type="scientific">Nocardia nova SH22a</name>
    <dbReference type="NCBI Taxonomy" id="1415166"/>
    <lineage>
        <taxon>Bacteria</taxon>
        <taxon>Bacillati</taxon>
        <taxon>Actinomycetota</taxon>
        <taxon>Actinomycetes</taxon>
        <taxon>Mycobacteriales</taxon>
        <taxon>Nocardiaceae</taxon>
        <taxon>Nocardia</taxon>
    </lineage>
</organism>
<dbReference type="RefSeq" id="WP_025348060.1">
    <property type="nucleotide sequence ID" value="NZ_CP006850.1"/>
</dbReference>
<dbReference type="EMBL" id="CP006850">
    <property type="protein sequence ID" value="AHH16554.1"/>
    <property type="molecule type" value="Genomic_DNA"/>
</dbReference>
<dbReference type="PATRIC" id="fig|1415166.3.peg.1778"/>
<dbReference type="Proteomes" id="UP000019150">
    <property type="component" value="Chromosome"/>
</dbReference>
<evidence type="ECO:0000313" key="1">
    <source>
        <dbReference type="EMBL" id="AHH16554.1"/>
    </source>
</evidence>
<reference evidence="1 2" key="1">
    <citation type="journal article" date="2014" name="Appl. Environ. Microbiol.">
        <title>Insights into the Microbial Degradation of Rubber and Gutta-Percha by Analysis of the Complete Genome of Nocardia nova SH22a.</title>
        <authorList>
            <person name="Luo Q."/>
            <person name="Hiessl S."/>
            <person name="Poehlein A."/>
            <person name="Daniel R."/>
            <person name="Steinbuchel A."/>
        </authorList>
    </citation>
    <scope>NUCLEOTIDE SEQUENCE [LARGE SCALE GENOMIC DNA]</scope>
    <source>
        <strain evidence="1">SH22a</strain>
    </source>
</reference>
<keyword evidence="2" id="KW-1185">Reference proteome</keyword>
<proteinExistence type="predicted"/>
<dbReference type="AlphaFoldDB" id="W5TBM1"/>
<dbReference type="HOGENOM" id="CLU_2343881_0_0_11"/>
<name>W5TBM1_9NOCA</name>
<gene>
    <name evidence="1" type="ORF">NONO_c17540</name>
</gene>
<evidence type="ECO:0000313" key="2">
    <source>
        <dbReference type="Proteomes" id="UP000019150"/>
    </source>
</evidence>
<accession>W5TBM1</accession>